<accession>A0A1G7Z0N0</accession>
<dbReference type="Proteomes" id="UP000198923">
    <property type="component" value="Unassembled WGS sequence"/>
</dbReference>
<organism evidence="2 3">
    <name type="scientific">Sinosporangium album</name>
    <dbReference type="NCBI Taxonomy" id="504805"/>
    <lineage>
        <taxon>Bacteria</taxon>
        <taxon>Bacillati</taxon>
        <taxon>Actinomycetota</taxon>
        <taxon>Actinomycetes</taxon>
        <taxon>Streptosporangiales</taxon>
        <taxon>Streptosporangiaceae</taxon>
        <taxon>Sinosporangium</taxon>
    </lineage>
</organism>
<keyword evidence="3" id="KW-1185">Reference proteome</keyword>
<feature type="signal peptide" evidence="1">
    <location>
        <begin position="1"/>
        <end position="20"/>
    </location>
</feature>
<name>A0A1G7Z0N0_9ACTN</name>
<proteinExistence type="predicted"/>
<evidence type="ECO:0000256" key="1">
    <source>
        <dbReference type="SAM" id="SignalP"/>
    </source>
</evidence>
<dbReference type="EMBL" id="FNCN01000010">
    <property type="protein sequence ID" value="SDH02147.1"/>
    <property type="molecule type" value="Genomic_DNA"/>
</dbReference>
<protein>
    <submittedName>
        <fullName evidence="2">Uncharacterized protein</fullName>
    </submittedName>
</protein>
<evidence type="ECO:0000313" key="2">
    <source>
        <dbReference type="EMBL" id="SDH02147.1"/>
    </source>
</evidence>
<keyword evidence="1" id="KW-0732">Signal</keyword>
<dbReference type="RefSeq" id="WP_093170681.1">
    <property type="nucleotide sequence ID" value="NZ_FNCN01000010.1"/>
</dbReference>
<evidence type="ECO:0000313" key="3">
    <source>
        <dbReference type="Proteomes" id="UP000198923"/>
    </source>
</evidence>
<reference evidence="2 3" key="1">
    <citation type="submission" date="2016-10" db="EMBL/GenBank/DDBJ databases">
        <authorList>
            <person name="de Groot N.N."/>
        </authorList>
    </citation>
    <scope>NUCLEOTIDE SEQUENCE [LARGE SCALE GENOMIC DNA]</scope>
    <source>
        <strain evidence="2 3">CPCC 201354</strain>
    </source>
</reference>
<dbReference type="OrthoDB" id="3534860at2"/>
<sequence length="204" mass="21496">MNAAKALLVTPALLIGFAVAPEAAAAAPGDSRIPSLSTGCLKPAVPRGTVREDRPPLGGNAVKGLHIGYLPKGFTLGTRTSGKHEYGYAWTNARDDTDRARRALWVRVVCSPHLKTLTSLAKLPVDIGTFTRMARPAEIGGRKVLVRKGDGALGPGTYLGWIERPGMAVTVMASPALKGHLNRIVKGIKATKPSPAKPARPADR</sequence>
<dbReference type="AlphaFoldDB" id="A0A1G7Z0N0"/>
<gene>
    <name evidence="2" type="ORF">SAMN05421505_110136</name>
</gene>
<feature type="chain" id="PRO_5039581558" evidence="1">
    <location>
        <begin position="21"/>
        <end position="204"/>
    </location>
</feature>